<dbReference type="Pfam" id="PF09930">
    <property type="entry name" value="DUF2162"/>
    <property type="match status" value="1"/>
</dbReference>
<feature type="transmembrane region" description="Helical" evidence="1">
    <location>
        <begin position="205"/>
        <end position="224"/>
    </location>
</feature>
<feature type="transmembrane region" description="Helical" evidence="1">
    <location>
        <begin position="39"/>
        <end position="57"/>
    </location>
</feature>
<name>A0A2Z5PFM7_METMI</name>
<keyword evidence="1" id="KW-0472">Membrane</keyword>
<dbReference type="AlphaFoldDB" id="A0A2Z5PFM7"/>
<feature type="transmembrane region" description="Helical" evidence="1">
    <location>
        <begin position="165"/>
        <end position="185"/>
    </location>
</feature>
<dbReference type="PIRSF" id="PIRSF037409">
    <property type="entry name" value="UCP037409_transporter"/>
    <property type="match status" value="1"/>
</dbReference>
<protein>
    <recommendedName>
        <fullName evidence="4">Transporter</fullName>
    </recommendedName>
</protein>
<dbReference type="EMBL" id="AP011528">
    <property type="protein sequence ID" value="BAP62619.1"/>
    <property type="molecule type" value="Genomic_DNA"/>
</dbReference>
<organism evidence="2 3">
    <name type="scientific">Methanococcus maripaludis OS7</name>
    <dbReference type="NCBI Taxonomy" id="637915"/>
    <lineage>
        <taxon>Archaea</taxon>
        <taxon>Methanobacteriati</taxon>
        <taxon>Methanobacteriota</taxon>
        <taxon>Methanomada group</taxon>
        <taxon>Methanococci</taxon>
        <taxon>Methanococcales</taxon>
        <taxon>Methanococcaceae</taxon>
        <taxon>Methanococcus</taxon>
    </lineage>
</organism>
<sequence>MMDELWQLGLMSAIIIFGIKIGLSLGFSGLSKKVSGTIVLLYGLGTLLLSKLASGYVDIIQTVIYEYNFVIFIVMSLMILYAGFHTIKEWKVNQKNSVASCSLAMIAPCPCCFGAVIASIVLISPTLGISTFEIGKYASLILMITIGAVYLLSDAISRVLRAPRPVLMGNFMIFAGFYFLISALVIPNIVAGMSIQMSPMQYPEFSSLTHVFAITFGLLILGYVKNRKRMNFTDKMRSI</sequence>
<dbReference type="RefSeq" id="WP_119720716.1">
    <property type="nucleotide sequence ID" value="NZ_AP011528.1"/>
</dbReference>
<dbReference type="GeneID" id="37875019"/>
<feature type="transmembrane region" description="Helical" evidence="1">
    <location>
        <begin position="134"/>
        <end position="153"/>
    </location>
</feature>
<proteinExistence type="predicted"/>
<keyword evidence="1" id="KW-0812">Transmembrane</keyword>
<feature type="transmembrane region" description="Helical" evidence="1">
    <location>
        <begin position="99"/>
        <end position="122"/>
    </location>
</feature>
<keyword evidence="1" id="KW-1133">Transmembrane helix</keyword>
<feature type="transmembrane region" description="Helical" evidence="1">
    <location>
        <begin position="69"/>
        <end position="87"/>
    </location>
</feature>
<dbReference type="InterPro" id="IPR017199">
    <property type="entry name" value="UCP037409_transporter"/>
</dbReference>
<feature type="transmembrane region" description="Helical" evidence="1">
    <location>
        <begin position="6"/>
        <end position="27"/>
    </location>
</feature>
<dbReference type="Proteomes" id="UP000263689">
    <property type="component" value="Chromosome"/>
</dbReference>
<evidence type="ECO:0008006" key="4">
    <source>
        <dbReference type="Google" id="ProtNLM"/>
    </source>
</evidence>
<gene>
    <name evidence="2" type="ORF">MMOS7_05330</name>
</gene>
<evidence type="ECO:0000313" key="3">
    <source>
        <dbReference type="Proteomes" id="UP000263689"/>
    </source>
</evidence>
<reference evidence="2 3" key="1">
    <citation type="submission" date="2009-06" db="EMBL/GenBank/DDBJ databases">
        <title>Molecular Evidence for Microbiologically Influenced Corrosion from genome of Methanogen.</title>
        <authorList>
            <person name="Ito N."/>
            <person name="Tsurumaru H."/>
            <person name="Shimizu A."/>
            <person name="Harada T."/>
            <person name="Hosoyama A."/>
            <person name="Horikawa H."/>
            <person name="Wakai S."/>
            <person name="Sasaki K."/>
            <person name="Nishijima K."/>
            <person name="Ataku H."/>
            <person name="Yamazaki J."/>
            <person name="Mise M."/>
            <person name="Yamazaki S."/>
            <person name="Tanikawa S."/>
            <person name="Harayama S."/>
            <person name="Fujita N."/>
        </authorList>
    </citation>
    <scope>NUCLEOTIDE SEQUENCE [LARGE SCALE GENOMIC DNA]</scope>
    <source>
        <strain evidence="3">OS7 ( NBRC 103642)</strain>
    </source>
</reference>
<evidence type="ECO:0000313" key="2">
    <source>
        <dbReference type="EMBL" id="BAP62619.1"/>
    </source>
</evidence>
<dbReference type="KEGG" id="mmao:MMOS7_05330"/>
<evidence type="ECO:0000256" key="1">
    <source>
        <dbReference type="SAM" id="Phobius"/>
    </source>
</evidence>
<accession>A0A2Z5PFM7</accession>